<gene>
    <name evidence="1" type="ORF">pCBMA213_2_00123</name>
</gene>
<protein>
    <submittedName>
        <fullName evidence="1">Uncharacterized protein</fullName>
    </submittedName>
</protein>
<dbReference type="RefSeq" id="WP_155909812.1">
    <property type="nucleotide sequence ID" value="NZ_MZMR01000015.1"/>
</dbReference>
<name>A0A1S6GKU0_9MYCO</name>
<reference evidence="1" key="1">
    <citation type="submission" date="2016-12" db="EMBL/GenBank/DDBJ databases">
        <title>Complete plasmid sequence carrying type IV-like and type VII secretion systems from an atypical mycobacteria strain.</title>
        <authorList>
            <person name="Morgado S."/>
            <person name="Marin M."/>
            <person name="Fonseca E."/>
            <person name="Freitas F."/>
            <person name="Vicente A.C."/>
        </authorList>
    </citation>
    <scope>NUCLEOTIDE SEQUENCE</scope>
    <source>
        <strain evidence="1">CBMA 213</strain>
        <plasmid evidence="1">pCBMA213_2</plasmid>
    </source>
</reference>
<evidence type="ECO:0000313" key="1">
    <source>
        <dbReference type="EMBL" id="AQS22487.1"/>
    </source>
</evidence>
<accession>A0A1S6GKU0</accession>
<sequence>MPHNRLATLANLRTEIVSGSCNPSPGLIELAGRLTVDPQYKSLLHKIAENRPKAAALLWIRISDHLSGAQRLEALALAAEFAFQGGSPRATAQLIVRAAATSEREHLEFPPLLDILKLDHTVRDHLPAAA</sequence>
<dbReference type="AlphaFoldDB" id="A0A1S6GKU0"/>
<geneLocation type="plasmid" evidence="1">
    <name>pCBMA213_2</name>
</geneLocation>
<dbReference type="EMBL" id="KY349138">
    <property type="protein sequence ID" value="AQS22487.1"/>
    <property type="molecule type" value="Genomic_DNA"/>
</dbReference>
<organism evidence="1">
    <name type="scientific">Mycolicibacterium sp. CBMA 213</name>
    <dbReference type="NCBI Taxonomy" id="1968788"/>
    <lineage>
        <taxon>Bacteria</taxon>
        <taxon>Bacillati</taxon>
        <taxon>Actinomycetota</taxon>
        <taxon>Actinomycetes</taxon>
        <taxon>Mycobacteriales</taxon>
        <taxon>Mycobacteriaceae</taxon>
        <taxon>Mycolicibacterium</taxon>
    </lineage>
</organism>
<keyword evidence="1" id="KW-0614">Plasmid</keyword>
<proteinExistence type="predicted"/>